<dbReference type="HAMAP" id="MF_02040">
    <property type="entry name" value="Mrp_NBP35"/>
    <property type="match status" value="1"/>
</dbReference>
<keyword evidence="5" id="KW-0067">ATP-binding</keyword>
<dbReference type="InterPro" id="IPR019591">
    <property type="entry name" value="Mrp/NBP35_ATP-bd"/>
</dbReference>
<dbReference type="Pfam" id="PF00135">
    <property type="entry name" value="COesterase"/>
    <property type="match status" value="1"/>
</dbReference>
<dbReference type="Proteomes" id="UP000194280">
    <property type="component" value="Unassembled WGS sequence"/>
</dbReference>
<reference evidence="10 11" key="1">
    <citation type="submission" date="2017-01" db="EMBL/GenBank/DDBJ databases">
        <title>The recent genome duplication of the halophilic yeast Hortaea werneckii: insights from long-read sequencing.</title>
        <authorList>
            <person name="Sinha S."/>
            <person name="Flibotte S."/>
            <person name="Neira M."/>
            <person name="Lenassi M."/>
            <person name="Gostincar C."/>
            <person name="Stajich J.E."/>
            <person name="Nislow C.E."/>
        </authorList>
    </citation>
    <scope>NUCLEOTIDE SEQUENCE [LARGE SCALE GENOMIC DNA]</scope>
    <source>
        <strain evidence="10 11">EXF-2000</strain>
    </source>
</reference>
<dbReference type="CDD" id="cd02037">
    <property type="entry name" value="Mrp_NBP35"/>
    <property type="match status" value="1"/>
</dbReference>
<evidence type="ECO:0000256" key="8">
    <source>
        <dbReference type="ARBA" id="ARBA00024036"/>
    </source>
</evidence>
<evidence type="ECO:0000256" key="3">
    <source>
        <dbReference type="ARBA" id="ARBA00022741"/>
    </source>
</evidence>
<dbReference type="Gene3D" id="3.40.50.1820">
    <property type="entry name" value="alpha/beta hydrolase"/>
    <property type="match status" value="1"/>
</dbReference>
<dbReference type="FunFam" id="3.40.50.300:FF:001278">
    <property type="entry name" value="Iron-sulfur cluster carrier protein"/>
    <property type="match status" value="1"/>
</dbReference>
<keyword evidence="7" id="KW-0411">Iron-sulfur</keyword>
<comment type="similarity">
    <text evidence="8">Belongs to the Mrp/NBP35 ATP-binding proteins family.</text>
</comment>
<dbReference type="GO" id="GO:0051539">
    <property type="term" value="F:4 iron, 4 sulfur cluster binding"/>
    <property type="evidence" value="ECO:0007669"/>
    <property type="project" value="TreeGrafter"/>
</dbReference>
<dbReference type="OrthoDB" id="1741334at2759"/>
<evidence type="ECO:0000256" key="1">
    <source>
        <dbReference type="ARBA" id="ARBA00005964"/>
    </source>
</evidence>
<comment type="similarity">
    <text evidence="1">Belongs to the type-B carboxylesterase/lipase family.</text>
</comment>
<dbReference type="InterPro" id="IPR019826">
    <property type="entry name" value="Carboxylesterase_B_AS"/>
</dbReference>
<dbReference type="GO" id="GO:0032981">
    <property type="term" value="P:mitochondrial respiratory chain complex I assembly"/>
    <property type="evidence" value="ECO:0007669"/>
    <property type="project" value="TreeGrafter"/>
</dbReference>
<dbReference type="GO" id="GO:0016787">
    <property type="term" value="F:hydrolase activity"/>
    <property type="evidence" value="ECO:0007669"/>
    <property type="project" value="UniProtKB-KW"/>
</dbReference>
<evidence type="ECO:0000259" key="9">
    <source>
        <dbReference type="Pfam" id="PF00135"/>
    </source>
</evidence>
<keyword evidence="3" id="KW-0547">Nucleotide-binding</keyword>
<dbReference type="PROSITE" id="PS00941">
    <property type="entry name" value="CARBOXYLESTERASE_B_2"/>
    <property type="match status" value="1"/>
</dbReference>
<comment type="caution">
    <text evidence="10">The sequence shown here is derived from an EMBL/GenBank/DDBJ whole genome shotgun (WGS) entry which is preliminary data.</text>
</comment>
<protein>
    <recommendedName>
        <fullName evidence="9">Carboxylesterase type B domain-containing protein</fullName>
    </recommendedName>
</protein>
<organism evidence="10 11">
    <name type="scientific">Hortaea werneckii EXF-2000</name>
    <dbReference type="NCBI Taxonomy" id="1157616"/>
    <lineage>
        <taxon>Eukaryota</taxon>
        <taxon>Fungi</taxon>
        <taxon>Dikarya</taxon>
        <taxon>Ascomycota</taxon>
        <taxon>Pezizomycotina</taxon>
        <taxon>Dothideomycetes</taxon>
        <taxon>Dothideomycetidae</taxon>
        <taxon>Mycosphaerellales</taxon>
        <taxon>Teratosphaeriaceae</taxon>
        <taxon>Hortaea</taxon>
    </lineage>
</organism>
<dbReference type="GO" id="GO:0140663">
    <property type="term" value="F:ATP-dependent FeS chaperone activity"/>
    <property type="evidence" value="ECO:0007669"/>
    <property type="project" value="InterPro"/>
</dbReference>
<dbReference type="InterPro" id="IPR019819">
    <property type="entry name" value="Carboxylesterase_B_CS"/>
</dbReference>
<evidence type="ECO:0000256" key="7">
    <source>
        <dbReference type="ARBA" id="ARBA00023014"/>
    </source>
</evidence>
<keyword evidence="4" id="KW-0378">Hydrolase</keyword>
<keyword evidence="11" id="KW-1185">Reference proteome</keyword>
<dbReference type="GO" id="GO:0016226">
    <property type="term" value="P:iron-sulfur cluster assembly"/>
    <property type="evidence" value="ECO:0007669"/>
    <property type="project" value="InterPro"/>
</dbReference>
<accession>A0A1Z5T6V3</accession>
<dbReference type="InterPro" id="IPR027417">
    <property type="entry name" value="P-loop_NTPase"/>
</dbReference>
<feature type="domain" description="Carboxylesterase type B" evidence="9">
    <location>
        <begin position="305"/>
        <end position="751"/>
    </location>
</feature>
<gene>
    <name evidence="10" type="ORF">BTJ68_07810</name>
</gene>
<dbReference type="AlphaFoldDB" id="A0A1Z5T6V3"/>
<dbReference type="Gene3D" id="3.40.50.300">
    <property type="entry name" value="P-loop containing nucleotide triphosphate hydrolases"/>
    <property type="match status" value="1"/>
</dbReference>
<dbReference type="EMBL" id="MUNK01000109">
    <property type="protein sequence ID" value="OTA31698.1"/>
    <property type="molecule type" value="Genomic_DNA"/>
</dbReference>
<dbReference type="InterPro" id="IPR002018">
    <property type="entry name" value="CarbesteraseB"/>
</dbReference>
<dbReference type="Pfam" id="PF10609">
    <property type="entry name" value="ParA"/>
    <property type="match status" value="1"/>
</dbReference>
<evidence type="ECO:0000313" key="11">
    <source>
        <dbReference type="Proteomes" id="UP000194280"/>
    </source>
</evidence>
<dbReference type="GO" id="GO:0046872">
    <property type="term" value="F:metal ion binding"/>
    <property type="evidence" value="ECO:0007669"/>
    <property type="project" value="UniProtKB-KW"/>
</dbReference>
<dbReference type="SUPFAM" id="SSF52540">
    <property type="entry name" value="P-loop containing nucleoside triphosphate hydrolases"/>
    <property type="match status" value="1"/>
</dbReference>
<evidence type="ECO:0000256" key="4">
    <source>
        <dbReference type="ARBA" id="ARBA00022801"/>
    </source>
</evidence>
<dbReference type="VEuPathDB" id="FungiDB:BTJ68_07810"/>
<dbReference type="InParanoid" id="A0A1Z5T6V3"/>
<proteinExistence type="inferred from homology"/>
<dbReference type="SUPFAM" id="SSF53474">
    <property type="entry name" value="alpha/beta-Hydrolases"/>
    <property type="match status" value="1"/>
</dbReference>
<name>A0A1Z5T6V3_HORWE</name>
<dbReference type="PANTHER" id="PTHR42961:SF2">
    <property type="entry name" value="IRON-SULFUR PROTEIN NUBPL"/>
    <property type="match status" value="1"/>
</dbReference>
<dbReference type="InterPro" id="IPR029058">
    <property type="entry name" value="AB_hydrolase_fold"/>
</dbReference>
<dbReference type="PANTHER" id="PTHR42961">
    <property type="entry name" value="IRON-SULFUR PROTEIN NUBPL"/>
    <property type="match status" value="1"/>
</dbReference>
<dbReference type="InterPro" id="IPR044304">
    <property type="entry name" value="NUBPL-like"/>
</dbReference>
<evidence type="ECO:0000256" key="6">
    <source>
        <dbReference type="ARBA" id="ARBA00023004"/>
    </source>
</evidence>
<dbReference type="GO" id="GO:0005524">
    <property type="term" value="F:ATP binding"/>
    <property type="evidence" value="ECO:0007669"/>
    <property type="project" value="UniProtKB-KW"/>
</dbReference>
<evidence type="ECO:0000313" key="10">
    <source>
        <dbReference type="EMBL" id="OTA31698.1"/>
    </source>
</evidence>
<evidence type="ECO:0000256" key="2">
    <source>
        <dbReference type="ARBA" id="ARBA00022723"/>
    </source>
</evidence>
<keyword evidence="2" id="KW-0479">Metal-binding</keyword>
<dbReference type="STRING" id="1157616.A0A1Z5T6V3"/>
<sequence>MDSLLHGCLRLPAVVRSHAFGIALGRRAISTSQCLRQGHENPLGLPRSGTPPNLAARMKRGLPEKRPIPNVTKIVAVSSAKGGVGKSTVAVNLALAAARQGVATGILDTDIYGPSIPTLLGLEGLEPELDSNNRLMPLTAYGLRAMSMGFLVPQDSPIAWRGLMVQKAMNQLMFEVSWPKLDLLILDLPPGTGDVQLTIAQSLVLAGAIIISTPQDLALRDAVRGVDFFKKTNVDIFGMVQNMSSFTCTGCGQNHDIFGLDAAPHDILEGAVKRDTSSTNNPLQVDLGYEVYEGYHNASFNLNTWQGISFNTTGDEDCLFLSVYAPANASRPLPVFFWIHGGGYGAGDGSQDIGNITRIGGNDFVSVVIQYRLGAFGFLSSDEVHQFGDTNGAILDQHFALQWVQQHIHKFGGDPRHVTIAGESAGGGSVMLQAMAYGGMLGDSLFENAIASSPYLPMQYPYNGWQPSQAYYAFAQAAGCFPGRAYGNTSTTILDCLRKAPTDVLQEANARISGSGTWGTWAFLPVTDGEIIRERPSSQLTRGQVNGKRVMSGNNAAEGTAFVIPNISTDRDFEAWVKLEYPMLTASDYSQIFTEYYAPASNHSPVYPHATCGDCGSDDTAVNVGSFIVGPQQRAYNLYAETTFVCPSYWLAEAYQPSADKAAYKYQYSVPAAPHGADLAAEGLRGQAANVGDAFYEAFTTMWANFIREGDPSIANALANGNGSVSVNAASDWPVYRTEGPGAYQMLNLNETGGMPYSAQVVSSAANVTQYEGPGLMNDIQATNAYTWEGGRGARCDFWKRIGSRVPE</sequence>
<dbReference type="GO" id="GO:0005739">
    <property type="term" value="C:mitochondrion"/>
    <property type="evidence" value="ECO:0007669"/>
    <property type="project" value="TreeGrafter"/>
</dbReference>
<dbReference type="InterPro" id="IPR033756">
    <property type="entry name" value="YlxH/NBP35"/>
</dbReference>
<dbReference type="PROSITE" id="PS00122">
    <property type="entry name" value="CARBOXYLESTERASE_B_1"/>
    <property type="match status" value="1"/>
</dbReference>
<keyword evidence="6" id="KW-0408">Iron</keyword>
<evidence type="ECO:0000256" key="5">
    <source>
        <dbReference type="ARBA" id="ARBA00022840"/>
    </source>
</evidence>